<keyword evidence="2" id="KW-0812">Transmembrane</keyword>
<name>A0A2W5SSA4_9CORY</name>
<evidence type="ECO:0000256" key="2">
    <source>
        <dbReference type="SAM" id="Phobius"/>
    </source>
</evidence>
<reference evidence="3 4" key="1">
    <citation type="submission" date="2017-08" db="EMBL/GenBank/DDBJ databases">
        <title>Infants hospitalized years apart are colonized by the same room-sourced microbial strains.</title>
        <authorList>
            <person name="Brooks B."/>
            <person name="Olm M.R."/>
            <person name="Firek B.A."/>
            <person name="Baker R."/>
            <person name="Thomas B.C."/>
            <person name="Morowitz M.J."/>
            <person name="Banfield J.F."/>
        </authorList>
    </citation>
    <scope>NUCLEOTIDE SEQUENCE [LARGE SCALE GENOMIC DNA]</scope>
    <source>
        <strain evidence="3">S2_003_000_R1_3</strain>
    </source>
</reference>
<evidence type="ECO:0000313" key="3">
    <source>
        <dbReference type="EMBL" id="PZR05722.1"/>
    </source>
</evidence>
<evidence type="ECO:0000313" key="4">
    <source>
        <dbReference type="Proteomes" id="UP000249432"/>
    </source>
</evidence>
<dbReference type="RefSeq" id="WP_303734412.1">
    <property type="nucleotide sequence ID" value="NZ_CAKZHK010000010.1"/>
</dbReference>
<dbReference type="Proteomes" id="UP000249432">
    <property type="component" value="Unassembled WGS sequence"/>
</dbReference>
<feature type="transmembrane region" description="Helical" evidence="2">
    <location>
        <begin position="54"/>
        <end position="75"/>
    </location>
</feature>
<protein>
    <submittedName>
        <fullName evidence="3">Uncharacterized protein</fullName>
    </submittedName>
</protein>
<feature type="transmembrane region" description="Helical" evidence="2">
    <location>
        <begin position="99"/>
        <end position="121"/>
    </location>
</feature>
<evidence type="ECO:0000256" key="1">
    <source>
        <dbReference type="SAM" id="MobiDB-lite"/>
    </source>
</evidence>
<organism evidence="3 4">
    <name type="scientific">Corynebacterium kroppenstedtii</name>
    <dbReference type="NCBI Taxonomy" id="161879"/>
    <lineage>
        <taxon>Bacteria</taxon>
        <taxon>Bacillati</taxon>
        <taxon>Actinomycetota</taxon>
        <taxon>Actinomycetes</taxon>
        <taxon>Mycobacteriales</taxon>
        <taxon>Corynebacteriaceae</taxon>
        <taxon>Corynebacterium</taxon>
    </lineage>
</organism>
<feature type="region of interest" description="Disordered" evidence="1">
    <location>
        <begin position="1"/>
        <end position="34"/>
    </location>
</feature>
<feature type="transmembrane region" description="Helical" evidence="2">
    <location>
        <begin position="133"/>
        <end position="156"/>
    </location>
</feature>
<feature type="compositionally biased region" description="Basic and acidic residues" evidence="1">
    <location>
        <begin position="1"/>
        <end position="25"/>
    </location>
</feature>
<keyword evidence="2" id="KW-0472">Membrane</keyword>
<accession>A0A2W5SSA4</accession>
<proteinExistence type="predicted"/>
<comment type="caution">
    <text evidence="3">The sequence shown here is derived from an EMBL/GenBank/DDBJ whole genome shotgun (WGS) entry which is preliminary data.</text>
</comment>
<keyword evidence="2" id="KW-1133">Transmembrane helix</keyword>
<sequence length="162" mass="18073">MDSHGKSYSHRSDDPDQHVTVDKADSTPSKPSQLDYELDPLLRLEQHTRSTHQAIVYVIVVPLITLLAAGIILIISHNQGGPDCDAGESAWICSRTYEILFPVVPGAIALIGALGGVWTTYIKWARYDRWRPWLAICWVLIPFALGWITSTGWMAIAGLDYR</sequence>
<dbReference type="EMBL" id="QFRA01000005">
    <property type="protein sequence ID" value="PZR05722.1"/>
    <property type="molecule type" value="Genomic_DNA"/>
</dbReference>
<gene>
    <name evidence="3" type="ORF">DI525_03510</name>
</gene>
<dbReference type="AlphaFoldDB" id="A0A2W5SSA4"/>